<dbReference type="OrthoDB" id="9806637at2"/>
<comment type="caution">
    <text evidence="8">The sequence shown here is derived from an EMBL/GenBank/DDBJ whole genome shotgun (WGS) entry which is preliminary data.</text>
</comment>
<evidence type="ECO:0000313" key="9">
    <source>
        <dbReference type="Proteomes" id="UP000324065"/>
    </source>
</evidence>
<evidence type="ECO:0000313" key="8">
    <source>
        <dbReference type="EMBL" id="KAA5604567.1"/>
    </source>
</evidence>
<evidence type="ECO:0000256" key="2">
    <source>
        <dbReference type="ARBA" id="ARBA00022552"/>
    </source>
</evidence>
<evidence type="ECO:0000256" key="6">
    <source>
        <dbReference type="HAMAP-Rule" id="MF_01007"/>
    </source>
</evidence>
<keyword evidence="5 6" id="KW-0949">S-adenosyl-L-methionine</keyword>
<feature type="binding site" evidence="6">
    <location>
        <position position="57"/>
    </location>
    <ligand>
        <name>S-adenosyl-L-methionine</name>
        <dbReference type="ChEBI" id="CHEBI:59789"/>
    </ligand>
</feature>
<keyword evidence="3 6" id="KW-0489">Methyltransferase</keyword>
<comment type="similarity">
    <text evidence="1 6">Belongs to the methyltransferase superfamily. RsmH family.</text>
</comment>
<evidence type="ECO:0000256" key="5">
    <source>
        <dbReference type="ARBA" id="ARBA00022691"/>
    </source>
</evidence>
<keyword evidence="6" id="KW-0963">Cytoplasm</keyword>
<dbReference type="PANTHER" id="PTHR11265:SF0">
    <property type="entry name" value="12S RRNA N4-METHYLCYTIDINE METHYLTRANSFERASE"/>
    <property type="match status" value="1"/>
</dbReference>
<organism evidence="8 9">
    <name type="scientific">Roseospira marina</name>
    <dbReference type="NCBI Taxonomy" id="140057"/>
    <lineage>
        <taxon>Bacteria</taxon>
        <taxon>Pseudomonadati</taxon>
        <taxon>Pseudomonadota</taxon>
        <taxon>Alphaproteobacteria</taxon>
        <taxon>Rhodospirillales</taxon>
        <taxon>Rhodospirillaceae</taxon>
        <taxon>Roseospira</taxon>
    </lineage>
</organism>
<comment type="function">
    <text evidence="6">Specifically methylates the N4 position of cytidine in position 1402 (C1402) of 16S rRNA.</text>
</comment>
<proteinExistence type="inferred from homology"/>
<name>A0A5M6I9C1_9PROT</name>
<dbReference type="SUPFAM" id="SSF81799">
    <property type="entry name" value="Putative methyltransferase TM0872, insert domain"/>
    <property type="match status" value="1"/>
</dbReference>
<dbReference type="GO" id="GO:0005737">
    <property type="term" value="C:cytoplasm"/>
    <property type="evidence" value="ECO:0007669"/>
    <property type="project" value="UniProtKB-SubCell"/>
</dbReference>
<dbReference type="InterPro" id="IPR029063">
    <property type="entry name" value="SAM-dependent_MTases_sf"/>
</dbReference>
<comment type="subcellular location">
    <subcellularLocation>
        <location evidence="6">Cytoplasm</location>
    </subcellularLocation>
</comment>
<dbReference type="AlphaFoldDB" id="A0A5M6I9C1"/>
<dbReference type="NCBIfam" id="TIGR00006">
    <property type="entry name" value="16S rRNA (cytosine(1402)-N(4))-methyltransferase RsmH"/>
    <property type="match status" value="1"/>
</dbReference>
<dbReference type="Gene3D" id="1.10.150.170">
    <property type="entry name" value="Putative methyltransferase TM0872, insert domain"/>
    <property type="match status" value="1"/>
</dbReference>
<protein>
    <recommendedName>
        <fullName evidence="6">Ribosomal RNA small subunit methyltransferase H</fullName>
        <ecNumber evidence="6">2.1.1.199</ecNumber>
    </recommendedName>
    <alternativeName>
        <fullName evidence="6">16S rRNA m(4)C1402 methyltransferase</fullName>
    </alternativeName>
    <alternativeName>
        <fullName evidence="6">rRNA (cytosine-N(4)-)-methyltransferase RsmH</fullName>
    </alternativeName>
</protein>
<dbReference type="PIRSF" id="PIRSF004486">
    <property type="entry name" value="MraW"/>
    <property type="match status" value="1"/>
</dbReference>
<dbReference type="SUPFAM" id="SSF53335">
    <property type="entry name" value="S-adenosyl-L-methionine-dependent methyltransferases"/>
    <property type="match status" value="1"/>
</dbReference>
<evidence type="ECO:0000256" key="1">
    <source>
        <dbReference type="ARBA" id="ARBA00010396"/>
    </source>
</evidence>
<keyword evidence="2 6" id="KW-0698">rRNA processing</keyword>
<dbReference type="EMBL" id="VWPJ01000016">
    <property type="protein sequence ID" value="KAA5604567.1"/>
    <property type="molecule type" value="Genomic_DNA"/>
</dbReference>
<dbReference type="GO" id="GO:0070475">
    <property type="term" value="P:rRNA base methylation"/>
    <property type="evidence" value="ECO:0007669"/>
    <property type="project" value="UniProtKB-UniRule"/>
</dbReference>
<gene>
    <name evidence="6 8" type="primary">rsmH</name>
    <name evidence="8" type="ORF">F1188_15240</name>
</gene>
<keyword evidence="9" id="KW-1185">Reference proteome</keyword>
<dbReference type="Pfam" id="PF01795">
    <property type="entry name" value="Methyltransf_5"/>
    <property type="match status" value="1"/>
</dbReference>
<feature type="binding site" evidence="6">
    <location>
        <begin position="38"/>
        <end position="40"/>
    </location>
    <ligand>
        <name>S-adenosyl-L-methionine</name>
        <dbReference type="ChEBI" id="CHEBI:59789"/>
    </ligand>
</feature>
<sequence length="332" mass="35027">MSVLDPALSHVPVMGAEVVDALAVRDGGVYVDGTFGAGGYSRAILAAAPTCVVWAVDRDPVVAHFADALAAEHPGRFRLVPGCFGAMDRLLAAEGVAGVDGVALDLGVSSLQIDDAARGFSFQQDGPLDMRMGRDGSSAADLVNTADEAELVDIIASLGEERHARRVARAIAQARAEAPIVRTGKLAEVVRAAIPGAARQQARDGIDPATRTFQALRLHVNDELGELDTGLEAAERLLGPGGRLVVVSFHSLEDRRVKSFMRARTGDRPAPSRHQPVASNDQPRATFRAVGRKAVRPGDAEVSANARARSARMRVAERTDAPAWDRTTGGEP</sequence>
<dbReference type="InterPro" id="IPR023397">
    <property type="entry name" value="SAM-dep_MeTrfase_MraW_recog"/>
</dbReference>
<dbReference type="EC" id="2.1.1.199" evidence="6"/>
<feature type="region of interest" description="Disordered" evidence="7">
    <location>
        <begin position="264"/>
        <end position="332"/>
    </location>
</feature>
<evidence type="ECO:0000256" key="4">
    <source>
        <dbReference type="ARBA" id="ARBA00022679"/>
    </source>
</evidence>
<dbReference type="GO" id="GO:0071424">
    <property type="term" value="F:rRNA (cytosine-N4-)-methyltransferase activity"/>
    <property type="evidence" value="ECO:0007669"/>
    <property type="project" value="UniProtKB-UniRule"/>
</dbReference>
<evidence type="ECO:0000256" key="3">
    <source>
        <dbReference type="ARBA" id="ARBA00022603"/>
    </source>
</evidence>
<dbReference type="PANTHER" id="PTHR11265">
    <property type="entry name" value="S-ADENOSYL-METHYLTRANSFERASE MRAW"/>
    <property type="match status" value="1"/>
</dbReference>
<feature type="binding site" evidence="6">
    <location>
        <position position="112"/>
    </location>
    <ligand>
        <name>S-adenosyl-L-methionine</name>
        <dbReference type="ChEBI" id="CHEBI:59789"/>
    </ligand>
</feature>
<dbReference type="InterPro" id="IPR002903">
    <property type="entry name" value="RsmH"/>
</dbReference>
<dbReference type="RefSeq" id="WP_150063305.1">
    <property type="nucleotide sequence ID" value="NZ_JACHII010000013.1"/>
</dbReference>
<reference evidence="8 9" key="1">
    <citation type="submission" date="2019-09" db="EMBL/GenBank/DDBJ databases">
        <title>Genome sequence of Roseospira marina, one of the more divergent members of the non-sulfur purple photosynthetic bacterial family, the Rhodospirillaceae.</title>
        <authorList>
            <person name="Meyer T."/>
            <person name="Kyndt J."/>
        </authorList>
    </citation>
    <scope>NUCLEOTIDE SEQUENCE [LARGE SCALE GENOMIC DNA]</scope>
    <source>
        <strain evidence="8 9">DSM 15113</strain>
    </source>
</reference>
<comment type="catalytic activity">
    <reaction evidence="6">
        <text>cytidine(1402) in 16S rRNA + S-adenosyl-L-methionine = N(4)-methylcytidine(1402) in 16S rRNA + S-adenosyl-L-homocysteine + H(+)</text>
        <dbReference type="Rhea" id="RHEA:42928"/>
        <dbReference type="Rhea" id="RHEA-COMP:10286"/>
        <dbReference type="Rhea" id="RHEA-COMP:10287"/>
        <dbReference type="ChEBI" id="CHEBI:15378"/>
        <dbReference type="ChEBI" id="CHEBI:57856"/>
        <dbReference type="ChEBI" id="CHEBI:59789"/>
        <dbReference type="ChEBI" id="CHEBI:74506"/>
        <dbReference type="ChEBI" id="CHEBI:82748"/>
        <dbReference type="EC" id="2.1.1.199"/>
    </reaction>
</comment>
<accession>A0A5M6I9C1</accession>
<evidence type="ECO:0000256" key="7">
    <source>
        <dbReference type="SAM" id="MobiDB-lite"/>
    </source>
</evidence>
<feature type="binding site" evidence="6">
    <location>
        <position position="84"/>
    </location>
    <ligand>
        <name>S-adenosyl-L-methionine</name>
        <dbReference type="ChEBI" id="CHEBI:59789"/>
    </ligand>
</feature>
<feature type="binding site" evidence="6">
    <location>
        <position position="105"/>
    </location>
    <ligand>
        <name>S-adenosyl-L-methionine</name>
        <dbReference type="ChEBI" id="CHEBI:59789"/>
    </ligand>
</feature>
<dbReference type="Proteomes" id="UP000324065">
    <property type="component" value="Unassembled WGS sequence"/>
</dbReference>
<keyword evidence="4 6" id="KW-0808">Transferase</keyword>
<dbReference type="Gene3D" id="3.40.50.150">
    <property type="entry name" value="Vaccinia Virus protein VP39"/>
    <property type="match status" value="1"/>
</dbReference>
<dbReference type="HAMAP" id="MF_01007">
    <property type="entry name" value="16SrRNA_methyltr_H"/>
    <property type="match status" value="1"/>
</dbReference>